<dbReference type="InterPro" id="IPR002611">
    <property type="entry name" value="IstB_ATP-bd"/>
</dbReference>
<evidence type="ECO:0000313" key="2">
    <source>
        <dbReference type="EMBL" id="AWB33937.1"/>
    </source>
</evidence>
<dbReference type="Proteomes" id="UP000244571">
    <property type="component" value="Chromosome"/>
</dbReference>
<reference evidence="2 3" key="1">
    <citation type="submission" date="2018-04" db="EMBL/GenBank/DDBJ databases">
        <title>Bordetella sp. HZ20 isolated from seawater.</title>
        <authorList>
            <person name="Sun C."/>
        </authorList>
    </citation>
    <scope>NUCLEOTIDE SEQUENCE [LARGE SCALE GENOMIC DNA]</scope>
    <source>
        <strain evidence="2 3">HZ20</strain>
    </source>
</reference>
<dbReference type="RefSeq" id="WP_108621364.1">
    <property type="nucleotide sequence ID" value="NZ_CP028901.1"/>
</dbReference>
<sequence length="59" mass="6666">MRSSPGDSLPTSIQDEDLTELIIHPNELRSVIITSNMEFGEWDQAFARDKFLGTSTPDR</sequence>
<keyword evidence="3" id="KW-1185">Reference proteome</keyword>
<dbReference type="Pfam" id="PF01695">
    <property type="entry name" value="IstB_IS21"/>
    <property type="match status" value="1"/>
</dbReference>
<dbReference type="OrthoDB" id="9773429at2"/>
<organism evidence="2 3">
    <name type="scientific">Orrella marina</name>
    <dbReference type="NCBI Taxonomy" id="2163011"/>
    <lineage>
        <taxon>Bacteria</taxon>
        <taxon>Pseudomonadati</taxon>
        <taxon>Pseudomonadota</taxon>
        <taxon>Betaproteobacteria</taxon>
        <taxon>Burkholderiales</taxon>
        <taxon>Alcaligenaceae</taxon>
        <taxon>Orrella</taxon>
    </lineage>
</organism>
<gene>
    <name evidence="2" type="ORF">DBV39_09705</name>
</gene>
<evidence type="ECO:0000259" key="1">
    <source>
        <dbReference type="Pfam" id="PF01695"/>
    </source>
</evidence>
<evidence type="ECO:0000313" key="3">
    <source>
        <dbReference type="Proteomes" id="UP000244571"/>
    </source>
</evidence>
<name>A0A2R4XJB6_9BURK</name>
<accession>A0A2R4XJB6</accession>
<protein>
    <recommendedName>
        <fullName evidence="1">IstB-like ATP-binding domain-containing protein</fullName>
    </recommendedName>
</protein>
<dbReference type="KEGG" id="boz:DBV39_09705"/>
<feature type="domain" description="IstB-like ATP-binding" evidence="1">
    <location>
        <begin position="15"/>
        <end position="59"/>
    </location>
</feature>
<dbReference type="AlphaFoldDB" id="A0A2R4XJB6"/>
<dbReference type="EMBL" id="CP028901">
    <property type="protein sequence ID" value="AWB33937.1"/>
    <property type="molecule type" value="Genomic_DNA"/>
</dbReference>
<proteinExistence type="predicted"/>
<dbReference type="GO" id="GO:0005524">
    <property type="term" value="F:ATP binding"/>
    <property type="evidence" value="ECO:0007669"/>
    <property type="project" value="InterPro"/>
</dbReference>